<dbReference type="PROSITE" id="PS50893">
    <property type="entry name" value="ABC_TRANSPORTER_2"/>
    <property type="match status" value="2"/>
</dbReference>
<dbReference type="GO" id="GO:0055085">
    <property type="term" value="P:transmembrane transport"/>
    <property type="evidence" value="ECO:0007669"/>
    <property type="project" value="UniProtKB-ARBA"/>
</dbReference>
<dbReference type="PANTHER" id="PTHR43776">
    <property type="entry name" value="TRANSPORT ATP-BINDING PROTEIN"/>
    <property type="match status" value="1"/>
</dbReference>
<protein>
    <submittedName>
        <fullName evidence="6">ABC transporter ATP-binding protein</fullName>
    </submittedName>
</protein>
<feature type="domain" description="ABC transporter" evidence="5">
    <location>
        <begin position="306"/>
        <end position="555"/>
    </location>
</feature>
<dbReference type="SUPFAM" id="SSF52540">
    <property type="entry name" value="P-loop containing nucleoside triphosphate hydrolases"/>
    <property type="match status" value="2"/>
</dbReference>
<evidence type="ECO:0000256" key="3">
    <source>
        <dbReference type="ARBA" id="ARBA00022840"/>
    </source>
</evidence>
<dbReference type="InterPro" id="IPR003439">
    <property type="entry name" value="ABC_transporter-like_ATP-bd"/>
</dbReference>
<dbReference type="InterPro" id="IPR017871">
    <property type="entry name" value="ABC_transporter-like_CS"/>
</dbReference>
<feature type="domain" description="ABC transporter" evidence="5">
    <location>
        <begin position="24"/>
        <end position="269"/>
    </location>
</feature>
<dbReference type="RefSeq" id="WP_206824678.1">
    <property type="nucleotide sequence ID" value="NZ_JAEMWU010000003.1"/>
</dbReference>
<name>A0A939DYX4_9MICO</name>
<sequence>MSPQWTTPPSGDPHREHTDGQTVLDVVDLAVSYGDREVVSAVDFRLRAGETVAIVGESGSGKTTVINAVLGLLPRNARTSGSVVLQGREILGADESEIRPLRGTALAYVPQDPMSNLNPVMRVGNQVAEAASVTRDATTAVYRERAIDALGRAGLDDARERYRLYPHQFSGGMRQRALIAAGVVNAPTVLIADEPTSALDVTVQRVILDNLAELTAESGTAVLLITHDLGLAAERADRVIVMHHGRIVEQGASRDVLFAPQAEYTKALVAAAPFAVASRFGDGERASAAPRGNATAQPSTDTAPALRVDGLSKVYPARGWGKNRRPPFTAVEDVSFSIPAGRTLAIAGESGSGKSTTAQMVLQLLRPTSGAIVFQGRDTGSLSKRQMKGFRRAVQSIFQDPYASLDPLFSIERSLREPLDAFAIGTPAERDARVLELLDLVQLPRTVRYRTASELSGGQRQRVAIARALAPSPELVVCDEPVSALDVLVQAQILDVLTEAQRELGVSYLFISHDLSVIAEISHDLLVMRRGAVVEHGATADVLGDPQHPYTRELIDAIPGRALFRDAVGA</sequence>
<dbReference type="Pfam" id="PF00005">
    <property type="entry name" value="ABC_tran"/>
    <property type="match status" value="2"/>
</dbReference>
<gene>
    <name evidence="6" type="ORF">JF543_13000</name>
</gene>
<dbReference type="Gene3D" id="3.40.50.300">
    <property type="entry name" value="P-loop containing nucleotide triphosphate hydrolases"/>
    <property type="match status" value="2"/>
</dbReference>
<dbReference type="SMART" id="SM00382">
    <property type="entry name" value="AAA"/>
    <property type="match status" value="2"/>
</dbReference>
<dbReference type="InterPro" id="IPR003593">
    <property type="entry name" value="AAA+_ATPase"/>
</dbReference>
<dbReference type="Pfam" id="PF08352">
    <property type="entry name" value="oligo_HPY"/>
    <property type="match status" value="1"/>
</dbReference>
<keyword evidence="3 6" id="KW-0067">ATP-binding</keyword>
<dbReference type="NCBIfam" id="NF008453">
    <property type="entry name" value="PRK11308.1"/>
    <property type="match status" value="2"/>
</dbReference>
<dbReference type="InterPro" id="IPR050319">
    <property type="entry name" value="ABC_transp_ATP-bind"/>
</dbReference>
<dbReference type="CDD" id="cd03257">
    <property type="entry name" value="ABC_NikE_OppD_transporters"/>
    <property type="match status" value="2"/>
</dbReference>
<proteinExistence type="predicted"/>
<organism evidence="6 7">
    <name type="scientific">Microbacterium esteraromaticum</name>
    <dbReference type="NCBI Taxonomy" id="57043"/>
    <lineage>
        <taxon>Bacteria</taxon>
        <taxon>Bacillati</taxon>
        <taxon>Actinomycetota</taxon>
        <taxon>Actinomycetes</taxon>
        <taxon>Micrococcales</taxon>
        <taxon>Microbacteriaceae</taxon>
        <taxon>Microbacterium</taxon>
    </lineage>
</organism>
<evidence type="ECO:0000313" key="7">
    <source>
        <dbReference type="Proteomes" id="UP000664385"/>
    </source>
</evidence>
<comment type="caution">
    <text evidence="6">The sequence shown here is derived from an EMBL/GenBank/DDBJ whole genome shotgun (WGS) entry which is preliminary data.</text>
</comment>
<dbReference type="Proteomes" id="UP000664385">
    <property type="component" value="Unassembled WGS sequence"/>
</dbReference>
<evidence type="ECO:0000256" key="2">
    <source>
        <dbReference type="ARBA" id="ARBA00022741"/>
    </source>
</evidence>
<dbReference type="AlphaFoldDB" id="A0A939DYX4"/>
<dbReference type="InterPro" id="IPR013563">
    <property type="entry name" value="Oligopep_ABC_C"/>
</dbReference>
<dbReference type="PROSITE" id="PS00211">
    <property type="entry name" value="ABC_TRANSPORTER_1"/>
    <property type="match status" value="2"/>
</dbReference>
<accession>A0A939DYX4</accession>
<evidence type="ECO:0000256" key="1">
    <source>
        <dbReference type="ARBA" id="ARBA00022448"/>
    </source>
</evidence>
<keyword evidence="1" id="KW-0813">Transport</keyword>
<dbReference type="EMBL" id="JAEMWU010000003">
    <property type="protein sequence ID" value="MBN8206869.1"/>
    <property type="molecule type" value="Genomic_DNA"/>
</dbReference>
<feature type="region of interest" description="Disordered" evidence="4">
    <location>
        <begin position="285"/>
        <end position="307"/>
    </location>
</feature>
<dbReference type="InterPro" id="IPR027417">
    <property type="entry name" value="P-loop_NTPase"/>
</dbReference>
<dbReference type="GO" id="GO:0016887">
    <property type="term" value="F:ATP hydrolysis activity"/>
    <property type="evidence" value="ECO:0007669"/>
    <property type="project" value="InterPro"/>
</dbReference>
<evidence type="ECO:0000256" key="4">
    <source>
        <dbReference type="SAM" id="MobiDB-lite"/>
    </source>
</evidence>
<reference evidence="6" key="1">
    <citation type="submission" date="2020-12" db="EMBL/GenBank/DDBJ databases">
        <title>PHA producing bacteria isolated from mangrove.</title>
        <authorList>
            <person name="Zheng W."/>
            <person name="Yu S."/>
            <person name="Huang Y."/>
        </authorList>
    </citation>
    <scope>NUCLEOTIDE SEQUENCE</scope>
    <source>
        <strain evidence="6">GN8-5</strain>
    </source>
</reference>
<dbReference type="GO" id="GO:0015833">
    <property type="term" value="P:peptide transport"/>
    <property type="evidence" value="ECO:0007669"/>
    <property type="project" value="InterPro"/>
</dbReference>
<dbReference type="GO" id="GO:0005524">
    <property type="term" value="F:ATP binding"/>
    <property type="evidence" value="ECO:0007669"/>
    <property type="project" value="UniProtKB-KW"/>
</dbReference>
<evidence type="ECO:0000259" key="5">
    <source>
        <dbReference type="PROSITE" id="PS50893"/>
    </source>
</evidence>
<evidence type="ECO:0000313" key="6">
    <source>
        <dbReference type="EMBL" id="MBN8206869.1"/>
    </source>
</evidence>
<keyword evidence="2" id="KW-0547">Nucleotide-binding</keyword>